<dbReference type="PIRSF" id="PIRSF000429">
    <property type="entry name" value="Ac-CoA_Ac_transf"/>
    <property type="match status" value="1"/>
</dbReference>
<evidence type="ECO:0000313" key="3">
    <source>
        <dbReference type="EMBL" id="CAB3801238.1"/>
    </source>
</evidence>
<organism evidence="3 4">
    <name type="scientific">Paraburkholderia caffeinitolerans</name>
    <dbReference type="NCBI Taxonomy" id="1723730"/>
    <lineage>
        <taxon>Bacteria</taxon>
        <taxon>Pseudomonadati</taxon>
        <taxon>Pseudomonadota</taxon>
        <taxon>Betaproteobacteria</taxon>
        <taxon>Burkholderiales</taxon>
        <taxon>Burkholderiaceae</taxon>
        <taxon>Paraburkholderia</taxon>
    </lineage>
</organism>
<dbReference type="InterPro" id="IPR002155">
    <property type="entry name" value="Thiolase"/>
</dbReference>
<evidence type="ECO:0008006" key="5">
    <source>
        <dbReference type="Google" id="ProtNLM"/>
    </source>
</evidence>
<name>A0A6J5GKK6_9BURK</name>
<feature type="domain" description="Thiolase C-terminal" evidence="2">
    <location>
        <begin position="262"/>
        <end position="371"/>
    </location>
</feature>
<dbReference type="GO" id="GO:0003988">
    <property type="term" value="F:acetyl-CoA C-acyltransferase activity"/>
    <property type="evidence" value="ECO:0007669"/>
    <property type="project" value="UniProtKB-ARBA"/>
</dbReference>
<dbReference type="InterPro" id="IPR055140">
    <property type="entry name" value="Thiolase_C_2"/>
</dbReference>
<evidence type="ECO:0000259" key="1">
    <source>
        <dbReference type="Pfam" id="PF00108"/>
    </source>
</evidence>
<gene>
    <name evidence="3" type="ORF">LMG28688_05300</name>
</gene>
<dbReference type="Pfam" id="PF00108">
    <property type="entry name" value="Thiolase_N"/>
    <property type="match status" value="1"/>
</dbReference>
<accession>A0A6J5GKK6</accession>
<dbReference type="Pfam" id="PF22691">
    <property type="entry name" value="Thiolase_C_1"/>
    <property type="match status" value="1"/>
</dbReference>
<keyword evidence="4" id="KW-1185">Reference proteome</keyword>
<dbReference type="PANTHER" id="PTHR42870">
    <property type="entry name" value="ACETYL-COA C-ACETYLTRANSFERASE"/>
    <property type="match status" value="1"/>
</dbReference>
<dbReference type="SUPFAM" id="SSF53901">
    <property type="entry name" value="Thiolase-like"/>
    <property type="match status" value="2"/>
</dbReference>
<evidence type="ECO:0000259" key="2">
    <source>
        <dbReference type="Pfam" id="PF22691"/>
    </source>
</evidence>
<sequence length="383" mass="40214">MHNALAALRPVYVIGVGNHRYQRRSATSYVELGLTAVRAALADAGVEWSAVNAAYCATTQLDMAPARPMLRHLGCTGIPMQQVENASASGSTAFRNAVIDVASGMSDIALAIGVDKPRSLTLGITHNGLDSLEGDRVSPFTHFALLAEKYAAESGATAADFARVAVKNLGNGARNPWAHRQRAHSLAEIMSGEPVAGFLTPLQCCPVGEGAAAVLVASEEALRRHGIEPPRAPRVLNSTARSERLYPDETGWDAALTQETILQAYAEADVTPGQIDIVEMHDAFTVEELLYVEQMGLCAPGTAAAELRAGAFDIGGRVAVSPSGGLLAMGHPLGPTGIGQICEITRQLRGEAVGRQHHGARTGLAHMLGAGAVCVVHILRNET</sequence>
<dbReference type="RefSeq" id="WP_175197201.1">
    <property type="nucleotide sequence ID" value="NZ_CADIKL010000034.1"/>
</dbReference>
<dbReference type="Proteomes" id="UP000494119">
    <property type="component" value="Unassembled WGS sequence"/>
</dbReference>
<reference evidence="3 4" key="1">
    <citation type="submission" date="2020-04" db="EMBL/GenBank/DDBJ databases">
        <authorList>
            <person name="De Canck E."/>
        </authorList>
    </citation>
    <scope>NUCLEOTIDE SEQUENCE [LARGE SCALE GENOMIC DNA]</scope>
    <source>
        <strain evidence="3 4">LMG 28688</strain>
    </source>
</reference>
<dbReference type="AlphaFoldDB" id="A0A6J5GKK6"/>
<dbReference type="EMBL" id="CADIKL010000034">
    <property type="protein sequence ID" value="CAB3801238.1"/>
    <property type="molecule type" value="Genomic_DNA"/>
</dbReference>
<proteinExistence type="predicted"/>
<feature type="domain" description="Thiolase N-terminal" evidence="1">
    <location>
        <begin position="25"/>
        <end position="179"/>
    </location>
</feature>
<dbReference type="Gene3D" id="3.40.47.10">
    <property type="match status" value="1"/>
</dbReference>
<dbReference type="InterPro" id="IPR020616">
    <property type="entry name" value="Thiolase_N"/>
</dbReference>
<protein>
    <recommendedName>
        <fullName evidence="5">Thiolase</fullName>
    </recommendedName>
</protein>
<dbReference type="CDD" id="cd00829">
    <property type="entry name" value="SCP-x_thiolase"/>
    <property type="match status" value="1"/>
</dbReference>
<dbReference type="InterPro" id="IPR016039">
    <property type="entry name" value="Thiolase-like"/>
</dbReference>
<dbReference type="PANTHER" id="PTHR42870:SF1">
    <property type="entry name" value="NON-SPECIFIC LIPID-TRANSFER PROTEIN-LIKE 2"/>
    <property type="match status" value="1"/>
</dbReference>
<evidence type="ECO:0000313" key="4">
    <source>
        <dbReference type="Proteomes" id="UP000494119"/>
    </source>
</evidence>